<dbReference type="AlphaFoldDB" id="A0A2P2E1D8"/>
<proteinExistence type="inferred from homology"/>
<dbReference type="InterPro" id="IPR030963">
    <property type="entry name" value="DHQ_synth_fam"/>
</dbReference>
<feature type="binding site" evidence="19">
    <location>
        <begin position="171"/>
        <end position="174"/>
    </location>
    <ligand>
        <name>NAD(+)</name>
        <dbReference type="ChEBI" id="CHEBI:57540"/>
    </ligand>
</feature>
<comment type="caution">
    <text evidence="23">The sequence shown here is derived from an EMBL/GenBank/DDBJ whole genome shotgun (WGS) entry which is preliminary data.</text>
</comment>
<keyword evidence="20" id="KW-0472">Membrane</keyword>
<dbReference type="GO" id="GO:0003856">
    <property type="term" value="F:3-dehydroquinate synthase activity"/>
    <property type="evidence" value="ECO:0007669"/>
    <property type="project" value="UniProtKB-UniRule"/>
</dbReference>
<dbReference type="Gene3D" id="3.40.50.1970">
    <property type="match status" value="1"/>
</dbReference>
<evidence type="ECO:0000256" key="1">
    <source>
        <dbReference type="ARBA" id="ARBA00001393"/>
    </source>
</evidence>
<evidence type="ECO:0000256" key="3">
    <source>
        <dbReference type="ARBA" id="ARBA00001947"/>
    </source>
</evidence>
<feature type="transmembrane region" description="Helical" evidence="20">
    <location>
        <begin position="99"/>
        <end position="120"/>
    </location>
</feature>
<keyword evidence="11 19" id="KW-0028">Amino-acid biosynthesis</keyword>
<dbReference type="UniPathway" id="UPA00053">
    <property type="reaction ID" value="UER00085"/>
</dbReference>
<comment type="similarity">
    <text evidence="7 19">Belongs to the sugar phosphate cyclases superfamily. Dehydroquinate synthase family.</text>
</comment>
<keyword evidence="14 19" id="KW-0862">Zinc</keyword>
<protein>
    <recommendedName>
        <fullName evidence="9 19">3-dehydroquinate synthase</fullName>
        <shortName evidence="19">DHQS</shortName>
        <ecNumber evidence="8 19">4.2.3.4</ecNumber>
    </recommendedName>
</protein>
<dbReference type="GO" id="GO:0046872">
    <property type="term" value="F:metal ion binding"/>
    <property type="evidence" value="ECO:0007669"/>
    <property type="project" value="UniProtKB-KW"/>
</dbReference>
<evidence type="ECO:0000313" key="23">
    <source>
        <dbReference type="EMBL" id="GBF50699.1"/>
    </source>
</evidence>
<dbReference type="Gene3D" id="1.20.1090.10">
    <property type="entry name" value="Dehydroquinate synthase-like - alpha domain"/>
    <property type="match status" value="1"/>
</dbReference>
<evidence type="ECO:0000256" key="20">
    <source>
        <dbReference type="SAM" id="Phobius"/>
    </source>
</evidence>
<dbReference type="CDD" id="cd08195">
    <property type="entry name" value="DHQS"/>
    <property type="match status" value="1"/>
</dbReference>
<dbReference type="EC" id="4.2.3.4" evidence="8 19"/>
<comment type="subcellular location">
    <subcellularLocation>
        <location evidence="5 19">Cytoplasm</location>
    </subcellularLocation>
</comment>
<feature type="domain" description="3-dehydroquinate synthase N-terminal" evidence="21">
    <location>
        <begin position="71"/>
        <end position="180"/>
    </location>
</feature>
<dbReference type="InterPro" id="IPR056179">
    <property type="entry name" value="DHQS_C"/>
</dbReference>
<dbReference type="RefSeq" id="WP_108976658.1">
    <property type="nucleotide sequence ID" value="NZ_BFBB01000007.1"/>
</dbReference>
<sequence length="366" mass="41039">MMLRSREVKGSHFSYPVELHEDFQGLRERLTSLPKVSSIIIITNRKIAGIYEKYIVKELRDSAIPFHILYTKEGEKNKHIDRVKKIYHELIKLDIDRKAVLVAFGGGVVGDFVGFIAATYQRGVRFVQVPTSLLASVDSSVGGKVAVNLDMGKNMVGAFHQPEFVFAPIFTLSTLPKKEWSCGLAEITKHAFLDAGPLLTLLEKAKRSDFQPKSSALLDSIDESVRIKSLVVGQDERETGLRAILNLGHTTGHAIESLTKYKKYSHGEAVSIGIMTALLLSRELLHFPEASLQRAIRVMKALELPLQIKENPEDILKHMFHDKKREGNQLKFVLLEDFGKPKFGITVGRDQILKTLLLQKGMKELG</sequence>
<evidence type="ECO:0000256" key="5">
    <source>
        <dbReference type="ARBA" id="ARBA00004496"/>
    </source>
</evidence>
<feature type="binding site" evidence="19">
    <location>
        <begin position="107"/>
        <end position="111"/>
    </location>
    <ligand>
        <name>NAD(+)</name>
        <dbReference type="ChEBI" id="CHEBI:57540"/>
    </ligand>
</feature>
<dbReference type="NCBIfam" id="TIGR01357">
    <property type="entry name" value="aroB"/>
    <property type="match status" value="1"/>
</dbReference>
<comment type="catalytic activity">
    <reaction evidence="1 19">
        <text>7-phospho-2-dehydro-3-deoxy-D-arabino-heptonate = 3-dehydroquinate + phosphate</text>
        <dbReference type="Rhea" id="RHEA:21968"/>
        <dbReference type="ChEBI" id="CHEBI:32364"/>
        <dbReference type="ChEBI" id="CHEBI:43474"/>
        <dbReference type="ChEBI" id="CHEBI:58394"/>
        <dbReference type="EC" id="4.2.3.4"/>
    </reaction>
</comment>
<feature type="domain" description="3-dehydroquinate synthase C-terminal" evidence="22">
    <location>
        <begin position="183"/>
        <end position="324"/>
    </location>
</feature>
<evidence type="ECO:0000256" key="18">
    <source>
        <dbReference type="ARBA" id="ARBA00023285"/>
    </source>
</evidence>
<evidence type="ECO:0000256" key="2">
    <source>
        <dbReference type="ARBA" id="ARBA00001911"/>
    </source>
</evidence>
<feature type="binding site" evidence="19">
    <location>
        <position position="153"/>
    </location>
    <ligand>
        <name>NAD(+)</name>
        <dbReference type="ChEBI" id="CHEBI:57540"/>
    </ligand>
</feature>
<keyword evidence="18 19" id="KW-0170">Cobalt</keyword>
<comment type="cofactor">
    <cofactor evidence="2 19">
        <name>NAD(+)</name>
        <dbReference type="ChEBI" id="CHEBI:57540"/>
    </cofactor>
</comment>
<feature type="binding site" evidence="19">
    <location>
        <position position="249"/>
    </location>
    <ligand>
        <name>Zn(2+)</name>
        <dbReference type="ChEBI" id="CHEBI:29105"/>
    </ligand>
</feature>
<feature type="binding site" evidence="19">
    <location>
        <position position="186"/>
    </location>
    <ligand>
        <name>Zn(2+)</name>
        <dbReference type="ChEBI" id="CHEBI:29105"/>
    </ligand>
</feature>
<dbReference type="PIRSF" id="PIRSF001455">
    <property type="entry name" value="DHQ_synth"/>
    <property type="match status" value="1"/>
</dbReference>
<evidence type="ECO:0000256" key="13">
    <source>
        <dbReference type="ARBA" id="ARBA00022741"/>
    </source>
</evidence>
<feature type="binding site" evidence="19">
    <location>
        <begin position="73"/>
        <end position="78"/>
    </location>
    <ligand>
        <name>NAD(+)</name>
        <dbReference type="ChEBI" id="CHEBI:57540"/>
    </ligand>
</feature>
<keyword evidence="20" id="KW-1133">Transmembrane helix</keyword>
<keyword evidence="20" id="KW-0812">Transmembrane</keyword>
<name>A0A2P2E1D8_9LEPT</name>
<evidence type="ECO:0000259" key="22">
    <source>
        <dbReference type="Pfam" id="PF24621"/>
    </source>
</evidence>
<dbReference type="HAMAP" id="MF_00110">
    <property type="entry name" value="DHQ_synthase"/>
    <property type="match status" value="1"/>
</dbReference>
<accession>A0A2P2E1D8</accession>
<dbReference type="InterPro" id="IPR030960">
    <property type="entry name" value="DHQS/DOIS_N"/>
</dbReference>
<feature type="binding site" evidence="19">
    <location>
        <position position="266"/>
    </location>
    <ligand>
        <name>Zn(2+)</name>
        <dbReference type="ChEBI" id="CHEBI:29105"/>
    </ligand>
</feature>
<organism evidence="23 24">
    <name type="scientific">Leptospira ryugenii</name>
    <dbReference type="NCBI Taxonomy" id="1917863"/>
    <lineage>
        <taxon>Bacteria</taxon>
        <taxon>Pseudomonadati</taxon>
        <taxon>Spirochaetota</taxon>
        <taxon>Spirochaetia</taxon>
        <taxon>Leptospirales</taxon>
        <taxon>Leptospiraceae</taxon>
        <taxon>Leptospira</taxon>
    </lineage>
</organism>
<dbReference type="PANTHER" id="PTHR43622:SF7">
    <property type="entry name" value="3-DEHYDROQUINATE SYNTHASE, CHLOROPLASTIC"/>
    <property type="match status" value="1"/>
</dbReference>
<evidence type="ECO:0000256" key="4">
    <source>
        <dbReference type="ARBA" id="ARBA00003485"/>
    </source>
</evidence>
<evidence type="ECO:0000256" key="8">
    <source>
        <dbReference type="ARBA" id="ARBA00013031"/>
    </source>
</evidence>
<keyword evidence="24" id="KW-1185">Reference proteome</keyword>
<evidence type="ECO:0000313" key="24">
    <source>
        <dbReference type="Proteomes" id="UP000245133"/>
    </source>
</evidence>
<dbReference type="OrthoDB" id="9806583at2"/>
<comment type="function">
    <text evidence="4 19">Catalyzes the conversion of 3-deoxy-D-arabino-heptulosonate 7-phosphate (DAHP) to dehydroquinate (DHQ).</text>
</comment>
<dbReference type="InterPro" id="IPR050071">
    <property type="entry name" value="Dehydroquinate_synthase"/>
</dbReference>
<dbReference type="EMBL" id="BFBB01000007">
    <property type="protein sequence ID" value="GBF50699.1"/>
    <property type="molecule type" value="Genomic_DNA"/>
</dbReference>
<dbReference type="SUPFAM" id="SSF56796">
    <property type="entry name" value="Dehydroquinate synthase-like"/>
    <property type="match status" value="1"/>
</dbReference>
<evidence type="ECO:0000256" key="10">
    <source>
        <dbReference type="ARBA" id="ARBA00022490"/>
    </source>
</evidence>
<keyword evidence="15 19" id="KW-0520">NAD</keyword>
<keyword evidence="10 19" id="KW-0963">Cytoplasm</keyword>
<evidence type="ECO:0000256" key="11">
    <source>
        <dbReference type="ARBA" id="ARBA00022605"/>
    </source>
</evidence>
<evidence type="ECO:0000256" key="17">
    <source>
        <dbReference type="ARBA" id="ARBA00023239"/>
    </source>
</evidence>
<dbReference type="Pfam" id="PF01761">
    <property type="entry name" value="DHQ_synthase"/>
    <property type="match status" value="1"/>
</dbReference>
<evidence type="ECO:0000256" key="7">
    <source>
        <dbReference type="ARBA" id="ARBA00005412"/>
    </source>
</evidence>
<evidence type="ECO:0000256" key="6">
    <source>
        <dbReference type="ARBA" id="ARBA00004661"/>
    </source>
</evidence>
<gene>
    <name evidence="19 23" type="primary">aroB</name>
    <name evidence="23" type="ORF">LPTSP4_22260</name>
</gene>
<evidence type="ECO:0000256" key="9">
    <source>
        <dbReference type="ARBA" id="ARBA00017684"/>
    </source>
</evidence>
<keyword evidence="13 19" id="KW-0547">Nucleotide-binding</keyword>
<feature type="binding site" evidence="19">
    <location>
        <position position="144"/>
    </location>
    <ligand>
        <name>NAD(+)</name>
        <dbReference type="ChEBI" id="CHEBI:57540"/>
    </ligand>
</feature>
<dbReference type="PANTHER" id="PTHR43622">
    <property type="entry name" value="3-DEHYDROQUINATE SYNTHASE"/>
    <property type="match status" value="1"/>
</dbReference>
<keyword evidence="16 19" id="KW-0057">Aromatic amino acid biosynthesis</keyword>
<evidence type="ECO:0000256" key="14">
    <source>
        <dbReference type="ARBA" id="ARBA00022833"/>
    </source>
</evidence>
<keyword evidence="17 19" id="KW-0456">Lyase</keyword>
<evidence type="ECO:0000256" key="16">
    <source>
        <dbReference type="ARBA" id="ARBA00023141"/>
    </source>
</evidence>
<dbReference type="GO" id="GO:0000166">
    <property type="term" value="F:nucleotide binding"/>
    <property type="evidence" value="ECO:0007669"/>
    <property type="project" value="UniProtKB-KW"/>
</dbReference>
<dbReference type="Proteomes" id="UP000245133">
    <property type="component" value="Unassembled WGS sequence"/>
</dbReference>
<evidence type="ECO:0000259" key="21">
    <source>
        <dbReference type="Pfam" id="PF01761"/>
    </source>
</evidence>
<dbReference type="GO" id="GO:0009423">
    <property type="term" value="P:chorismate biosynthetic process"/>
    <property type="evidence" value="ECO:0007669"/>
    <property type="project" value="UniProtKB-UniRule"/>
</dbReference>
<dbReference type="FunFam" id="3.40.50.1970:FF:000007">
    <property type="entry name" value="Pentafunctional AROM polypeptide"/>
    <property type="match status" value="1"/>
</dbReference>
<evidence type="ECO:0000256" key="19">
    <source>
        <dbReference type="HAMAP-Rule" id="MF_00110"/>
    </source>
</evidence>
<dbReference type="InterPro" id="IPR016037">
    <property type="entry name" value="DHQ_synth_AroB"/>
</dbReference>
<reference evidence="23 24" key="1">
    <citation type="submission" date="2018-02" db="EMBL/GenBank/DDBJ databases">
        <title>Novel Leptospira species isolated from soil and water in Japan.</title>
        <authorList>
            <person name="Nakao R."/>
            <person name="Masuzawa T."/>
        </authorList>
    </citation>
    <scope>NUCLEOTIDE SEQUENCE [LARGE SCALE GENOMIC DNA]</scope>
    <source>
        <strain evidence="23 24">YH101</strain>
    </source>
</reference>
<dbReference type="GO" id="GO:0005737">
    <property type="term" value="C:cytoplasm"/>
    <property type="evidence" value="ECO:0007669"/>
    <property type="project" value="UniProtKB-SubCell"/>
</dbReference>
<feature type="binding site" evidence="19">
    <location>
        <begin position="131"/>
        <end position="132"/>
    </location>
    <ligand>
        <name>NAD(+)</name>
        <dbReference type="ChEBI" id="CHEBI:57540"/>
    </ligand>
</feature>
<comment type="cofactor">
    <cofactor evidence="3">
        <name>Zn(2+)</name>
        <dbReference type="ChEBI" id="CHEBI:29105"/>
    </cofactor>
</comment>
<comment type="cofactor">
    <cofactor evidence="19">
        <name>Co(2+)</name>
        <dbReference type="ChEBI" id="CHEBI:48828"/>
    </cofactor>
    <cofactor evidence="19">
        <name>Zn(2+)</name>
        <dbReference type="ChEBI" id="CHEBI:29105"/>
    </cofactor>
    <text evidence="19">Binds 1 divalent metal cation per subunit. Can use either Co(2+) or Zn(2+).</text>
</comment>
<evidence type="ECO:0000256" key="12">
    <source>
        <dbReference type="ARBA" id="ARBA00022723"/>
    </source>
</evidence>
<evidence type="ECO:0000256" key="15">
    <source>
        <dbReference type="ARBA" id="ARBA00023027"/>
    </source>
</evidence>
<dbReference type="GO" id="GO:0009073">
    <property type="term" value="P:aromatic amino acid family biosynthetic process"/>
    <property type="evidence" value="ECO:0007669"/>
    <property type="project" value="UniProtKB-KW"/>
</dbReference>
<keyword evidence="12 19" id="KW-0479">Metal-binding</keyword>
<dbReference type="GO" id="GO:0008652">
    <property type="term" value="P:amino acid biosynthetic process"/>
    <property type="evidence" value="ECO:0007669"/>
    <property type="project" value="UniProtKB-KW"/>
</dbReference>
<dbReference type="Pfam" id="PF24621">
    <property type="entry name" value="DHQS_C"/>
    <property type="match status" value="1"/>
</dbReference>
<comment type="pathway">
    <text evidence="6 19">Metabolic intermediate biosynthesis; chorismate biosynthesis; chorismate from D-erythrose 4-phosphate and phosphoenolpyruvate: step 2/7.</text>
</comment>